<evidence type="ECO:0008006" key="4">
    <source>
        <dbReference type="Google" id="ProtNLM"/>
    </source>
</evidence>
<dbReference type="AlphaFoldDB" id="A0A5C7XXK5"/>
<feature type="compositionally biased region" description="Basic and acidic residues" evidence="1">
    <location>
        <begin position="14"/>
        <end position="23"/>
    </location>
</feature>
<sequence length="132" mass="14417">MTLRPCLRCGEPSPRSHCDEHRPKSPPKSPRHYGYDAAWDRLSKRARRMQPWCSECGAVDDLTADHRPEAWEAKAAGRPVTLAMVDVLCRSCNTRRGAARGNAVTWGDAPRGSTQALAAKPQGALHTAGGRC</sequence>
<dbReference type="RefSeq" id="WP_276761626.1">
    <property type="nucleotide sequence ID" value="NZ_SSGD01000088.1"/>
</dbReference>
<name>A0A5C7XXK5_9MYCO</name>
<organism evidence="2 3">
    <name type="scientific">Mycolicibacter arupensis</name>
    <dbReference type="NCBI Taxonomy" id="342002"/>
    <lineage>
        <taxon>Bacteria</taxon>
        <taxon>Bacillati</taxon>
        <taxon>Actinomycetota</taxon>
        <taxon>Actinomycetes</taxon>
        <taxon>Mycobacteriales</taxon>
        <taxon>Mycobacteriaceae</taxon>
        <taxon>Mycolicibacter</taxon>
    </lineage>
</organism>
<reference evidence="2 3" key="1">
    <citation type="submission" date="2018-09" db="EMBL/GenBank/DDBJ databases">
        <title>Metagenome Assembled Genomes from an Advanced Water Purification Facility.</title>
        <authorList>
            <person name="Stamps B.W."/>
            <person name="Spear J.R."/>
        </authorList>
    </citation>
    <scope>NUCLEOTIDE SEQUENCE [LARGE SCALE GENOMIC DNA]</scope>
    <source>
        <strain evidence="2">Bin_29_2</strain>
    </source>
</reference>
<evidence type="ECO:0000313" key="3">
    <source>
        <dbReference type="Proteomes" id="UP000321797"/>
    </source>
</evidence>
<evidence type="ECO:0000313" key="2">
    <source>
        <dbReference type="EMBL" id="TXI54299.1"/>
    </source>
</evidence>
<dbReference type="EMBL" id="SSGD01000088">
    <property type="protein sequence ID" value="TXI54299.1"/>
    <property type="molecule type" value="Genomic_DNA"/>
</dbReference>
<proteinExistence type="predicted"/>
<protein>
    <recommendedName>
        <fullName evidence="4">HNH endonuclease</fullName>
    </recommendedName>
</protein>
<comment type="caution">
    <text evidence="2">The sequence shown here is derived from an EMBL/GenBank/DDBJ whole genome shotgun (WGS) entry which is preliminary data.</text>
</comment>
<dbReference type="Proteomes" id="UP000321797">
    <property type="component" value="Unassembled WGS sequence"/>
</dbReference>
<feature type="region of interest" description="Disordered" evidence="1">
    <location>
        <begin position="10"/>
        <end position="34"/>
    </location>
</feature>
<evidence type="ECO:0000256" key="1">
    <source>
        <dbReference type="SAM" id="MobiDB-lite"/>
    </source>
</evidence>
<accession>A0A5C7XXK5</accession>
<gene>
    <name evidence="2" type="ORF">E6Q54_15100</name>
</gene>